<dbReference type="HOGENOM" id="CLU_079959_2_0_4"/>
<dbReference type="Proteomes" id="UP000011547">
    <property type="component" value="Chromosome"/>
</dbReference>
<feature type="binding site" evidence="8">
    <location>
        <begin position="14"/>
        <end position="22"/>
    </location>
    <ligand>
        <name>ATP</name>
        <dbReference type="ChEBI" id="CHEBI:30616"/>
    </ligand>
</feature>
<evidence type="ECO:0000256" key="2">
    <source>
        <dbReference type="ARBA" id="ARBA00022679"/>
    </source>
</evidence>
<evidence type="ECO:0000259" key="9">
    <source>
        <dbReference type="Pfam" id="PF02224"/>
    </source>
</evidence>
<keyword evidence="3 8" id="KW-0547">Nucleotide-binding</keyword>
<dbReference type="Pfam" id="PF02224">
    <property type="entry name" value="Cytidylate_kin"/>
    <property type="match status" value="1"/>
</dbReference>
<dbReference type="STRING" id="1208919.CDSE_0697"/>
<dbReference type="GO" id="GO:0036430">
    <property type="term" value="F:CMP kinase activity"/>
    <property type="evidence" value="ECO:0007669"/>
    <property type="project" value="RHEA"/>
</dbReference>
<keyword evidence="4 8" id="KW-0418">Kinase</keyword>
<dbReference type="HAMAP" id="MF_00238">
    <property type="entry name" value="Cytidyl_kinase_type1"/>
    <property type="match status" value="1"/>
</dbReference>
<comment type="subcellular location">
    <subcellularLocation>
        <location evidence="8">Cytoplasm</location>
    </subcellularLocation>
</comment>
<dbReference type="GO" id="GO:0005524">
    <property type="term" value="F:ATP binding"/>
    <property type="evidence" value="ECO:0007669"/>
    <property type="project" value="UniProtKB-UniRule"/>
</dbReference>
<dbReference type="InterPro" id="IPR003136">
    <property type="entry name" value="Cytidylate_kin"/>
</dbReference>
<comment type="catalytic activity">
    <reaction evidence="7 8">
        <text>CMP + ATP = CDP + ADP</text>
        <dbReference type="Rhea" id="RHEA:11600"/>
        <dbReference type="ChEBI" id="CHEBI:30616"/>
        <dbReference type="ChEBI" id="CHEBI:58069"/>
        <dbReference type="ChEBI" id="CHEBI:60377"/>
        <dbReference type="ChEBI" id="CHEBI:456216"/>
        <dbReference type="EC" id="2.7.4.25"/>
    </reaction>
</comment>
<protein>
    <recommendedName>
        <fullName evidence="8">Cytidylate kinase</fullName>
        <shortName evidence="8">CK</shortName>
        <ecNumber evidence="8">2.7.4.25</ecNumber>
    </recommendedName>
    <alternativeName>
        <fullName evidence="8">Cytidine monophosphate kinase</fullName>
        <shortName evidence="8">CMP kinase</shortName>
    </alternativeName>
</protein>
<dbReference type="InterPro" id="IPR027417">
    <property type="entry name" value="P-loop_NTPase"/>
</dbReference>
<keyword evidence="8" id="KW-0963">Cytoplasm</keyword>
<dbReference type="EC" id="2.7.4.25" evidence="8"/>
<gene>
    <name evidence="8" type="primary">cmk</name>
    <name evidence="10" type="ORF">CDSE_0697</name>
</gene>
<dbReference type="PATRIC" id="fig|1208919.3.peg.414"/>
<evidence type="ECO:0000313" key="10">
    <source>
        <dbReference type="EMBL" id="AGF46976.1"/>
    </source>
</evidence>
<evidence type="ECO:0000256" key="3">
    <source>
        <dbReference type="ARBA" id="ARBA00022741"/>
    </source>
</evidence>
<accession>M1LS54</accession>
<evidence type="ECO:0000256" key="4">
    <source>
        <dbReference type="ARBA" id="ARBA00022777"/>
    </source>
</evidence>
<dbReference type="RefSeq" id="WP_015396387.1">
    <property type="nucleotide sequence ID" value="NC_020294.1"/>
</dbReference>
<comment type="similarity">
    <text evidence="1 8">Belongs to the cytidylate kinase family. Type 1 subfamily.</text>
</comment>
<dbReference type="InterPro" id="IPR011994">
    <property type="entry name" value="Cytidylate_kinase_dom"/>
</dbReference>
<dbReference type="SUPFAM" id="SSF52540">
    <property type="entry name" value="P-loop containing nucleoside triphosphate hydrolases"/>
    <property type="match status" value="1"/>
</dbReference>
<evidence type="ECO:0000256" key="1">
    <source>
        <dbReference type="ARBA" id="ARBA00009427"/>
    </source>
</evidence>
<dbReference type="Gene3D" id="3.40.50.300">
    <property type="entry name" value="P-loop containing nucleotide triphosphate hydrolases"/>
    <property type="match status" value="1"/>
</dbReference>
<sequence length="223" mass="24944">MSIKKNVPVITIDGPTASGKGTIARKLSDVLGWSILDSGAIYRSLAFYIILRKVSLVDINSIVDIAREIEFSFINKKIFIDGVDVSHDIRSEEVGHTASIISANKDVRHALLDIQRSFLEPPGLIADGRDMGAVVFPFASLKIFLTANIDIRVERRYKQLIDDKVSVNMGNLRCAILERDLRDSERLVSPLIPDSDAYILDNSYITDNETVNVILNLWKNRLC</sequence>
<dbReference type="AlphaFoldDB" id="M1LS54"/>
<evidence type="ECO:0000256" key="7">
    <source>
        <dbReference type="ARBA" id="ARBA00048478"/>
    </source>
</evidence>
<dbReference type="OrthoDB" id="9807434at2"/>
<proteinExistence type="inferred from homology"/>
<evidence type="ECO:0000313" key="11">
    <source>
        <dbReference type="Proteomes" id="UP000011547"/>
    </source>
</evidence>
<evidence type="ECO:0000256" key="6">
    <source>
        <dbReference type="ARBA" id="ARBA00047615"/>
    </source>
</evidence>
<dbReference type="CDD" id="cd02019">
    <property type="entry name" value="NK"/>
    <property type="match status" value="1"/>
</dbReference>
<evidence type="ECO:0000256" key="8">
    <source>
        <dbReference type="HAMAP-Rule" id="MF_00238"/>
    </source>
</evidence>
<reference evidence="10 11" key="1">
    <citation type="journal article" date="2013" name="Genome Biol. Evol.">
        <title>Genome evolution and phylogenomic analysis of candidatus kinetoplastibacterium, the betaproteobacterial endosymbionts of strigomonas and angomonas.</title>
        <authorList>
            <person name="Alves J.M."/>
            <person name="Serrano M.G."/>
            <person name="Maia da Silva F."/>
            <person name="Voegtly L.J."/>
            <person name="Matveyev A.V."/>
            <person name="Teixeira M.M."/>
            <person name="Camargo E.P."/>
            <person name="Buck G.A."/>
        </authorList>
    </citation>
    <scope>NUCLEOTIDE SEQUENCE [LARGE SCALE GENOMIC DNA]</scope>
    <source>
        <strain evidence="10 11">TCC079E</strain>
    </source>
</reference>
<dbReference type="EMBL" id="CP003803">
    <property type="protein sequence ID" value="AGF46976.1"/>
    <property type="molecule type" value="Genomic_DNA"/>
</dbReference>
<dbReference type="eggNOG" id="COG0283">
    <property type="taxonomic scope" value="Bacteria"/>
</dbReference>
<keyword evidence="11" id="KW-1185">Reference proteome</keyword>
<name>M1LS54_9PROT</name>
<dbReference type="GO" id="GO:0036431">
    <property type="term" value="F:dCMP kinase activity"/>
    <property type="evidence" value="ECO:0007669"/>
    <property type="project" value="InterPro"/>
</dbReference>
<organism evidence="10 11">
    <name type="scientific">Candidatus Kinetoplastidibacterium desouzai TCC079E</name>
    <dbReference type="NCBI Taxonomy" id="1208919"/>
    <lineage>
        <taxon>Bacteria</taxon>
        <taxon>Pseudomonadati</taxon>
        <taxon>Pseudomonadota</taxon>
        <taxon>Betaproteobacteria</taxon>
        <taxon>Candidatus Kinetoplastidibacterium</taxon>
    </lineage>
</organism>
<dbReference type="GO" id="GO:0006220">
    <property type="term" value="P:pyrimidine nucleotide metabolic process"/>
    <property type="evidence" value="ECO:0007669"/>
    <property type="project" value="UniProtKB-UniRule"/>
</dbReference>
<keyword evidence="2 8" id="KW-0808">Transferase</keyword>
<dbReference type="GO" id="GO:0005737">
    <property type="term" value="C:cytoplasm"/>
    <property type="evidence" value="ECO:0007669"/>
    <property type="project" value="UniProtKB-SubCell"/>
</dbReference>
<feature type="domain" description="Cytidylate kinase" evidence="9">
    <location>
        <begin position="10"/>
        <end position="219"/>
    </location>
</feature>
<dbReference type="NCBIfam" id="TIGR00017">
    <property type="entry name" value="cmk"/>
    <property type="match status" value="1"/>
</dbReference>
<dbReference type="CDD" id="cd02020">
    <property type="entry name" value="CMPK"/>
    <property type="match status" value="1"/>
</dbReference>
<dbReference type="KEGG" id="kde:CDSE_0697"/>
<comment type="catalytic activity">
    <reaction evidence="6 8">
        <text>dCMP + ATP = dCDP + ADP</text>
        <dbReference type="Rhea" id="RHEA:25094"/>
        <dbReference type="ChEBI" id="CHEBI:30616"/>
        <dbReference type="ChEBI" id="CHEBI:57566"/>
        <dbReference type="ChEBI" id="CHEBI:58593"/>
        <dbReference type="ChEBI" id="CHEBI:456216"/>
        <dbReference type="EC" id="2.7.4.25"/>
    </reaction>
</comment>
<evidence type="ECO:0000256" key="5">
    <source>
        <dbReference type="ARBA" id="ARBA00022840"/>
    </source>
</evidence>
<keyword evidence="5 8" id="KW-0067">ATP-binding</keyword>